<dbReference type="GO" id="GO:0042597">
    <property type="term" value="C:periplasmic space"/>
    <property type="evidence" value="ECO:0007669"/>
    <property type="project" value="TreeGrafter"/>
</dbReference>
<comment type="similarity">
    <text evidence="1">Belongs to the glycerophosphoryl diester phosphodiesterase family.</text>
</comment>
<dbReference type="RefSeq" id="WP_158027928.1">
    <property type="nucleotide sequence ID" value="NZ_BMHG01000001.1"/>
</dbReference>
<dbReference type="EMBL" id="WBJY01000001">
    <property type="protein sequence ID" value="KAB1649338.1"/>
    <property type="molecule type" value="Genomic_DNA"/>
</dbReference>
<evidence type="ECO:0000313" key="10">
    <source>
        <dbReference type="Proteomes" id="UP000431744"/>
    </source>
</evidence>
<keyword evidence="3" id="KW-0732">Signal</keyword>
<accession>A0A6H9WMS1</accession>
<gene>
    <name evidence="9" type="ORF">F8O04_03455</name>
</gene>
<keyword evidence="10" id="KW-1185">Reference proteome</keyword>
<feature type="domain" description="GP-PDE" evidence="8">
    <location>
        <begin position="22"/>
        <end position="341"/>
    </location>
</feature>
<dbReference type="Pfam" id="PF03009">
    <property type="entry name" value="GDPD"/>
    <property type="match status" value="1"/>
</dbReference>
<dbReference type="SUPFAM" id="SSF51695">
    <property type="entry name" value="PLC-like phosphodiesterases"/>
    <property type="match status" value="1"/>
</dbReference>
<dbReference type="Gene3D" id="3.20.20.190">
    <property type="entry name" value="Phosphatidylinositol (PI) phosphodiesterase"/>
    <property type="match status" value="1"/>
</dbReference>
<proteinExistence type="inferred from homology"/>
<protein>
    <recommendedName>
        <fullName evidence="2">glycerophosphodiester phosphodiesterase</fullName>
        <ecNumber evidence="2">3.1.4.46</ecNumber>
    </recommendedName>
</protein>
<dbReference type="GO" id="GO:0006071">
    <property type="term" value="P:glycerol metabolic process"/>
    <property type="evidence" value="ECO:0007669"/>
    <property type="project" value="UniProtKB-KW"/>
</dbReference>
<evidence type="ECO:0000256" key="3">
    <source>
        <dbReference type="ARBA" id="ARBA00022729"/>
    </source>
</evidence>
<dbReference type="PANTHER" id="PTHR43620">
    <property type="entry name" value="GLYCEROPHOSPHORYL DIESTER PHOSPHODIESTERASE"/>
    <property type="match status" value="1"/>
</dbReference>
<dbReference type="InterPro" id="IPR030395">
    <property type="entry name" value="GP_PDE_dom"/>
</dbReference>
<sequence>MSTAMQPTANPHGRTAFPGEHPALIGHRGAPAYRPEHTEAAYRLAIAQGADYVEPDIVPTRDGVLMVRHEPLLDHTTDVLRFDEFASRRRTVDLGGFRAEGLFTPDFDWAELRRLRAIEPMPGLRAASAAHDRQQGVLRLRDLVELVGEAREAAGDGARVCRLVIELKHTDVFAAAGLDLIDLLERELDGLWESPALEGVVWESFERDALRRLRAGAAPGAVVALMAERGGPHDVPGSTYADELTPAGLDALAGWADGISVSTPLLGVRDASTAADPVEGRALVGTAHERGLQVATYTLRPEDRFLPDALAGRPEEHWRGILRTGVDAVFADAPDRVRALIDAEF</sequence>
<feature type="region of interest" description="Disordered" evidence="7">
    <location>
        <begin position="1"/>
        <end position="21"/>
    </location>
</feature>
<dbReference type="OrthoDB" id="9758957at2"/>
<dbReference type="GO" id="GO:0006629">
    <property type="term" value="P:lipid metabolic process"/>
    <property type="evidence" value="ECO:0007669"/>
    <property type="project" value="InterPro"/>
</dbReference>
<organism evidence="9 10">
    <name type="scientific">Pseudoclavibacter endophyticus</name>
    <dbReference type="NCBI Taxonomy" id="1778590"/>
    <lineage>
        <taxon>Bacteria</taxon>
        <taxon>Bacillati</taxon>
        <taxon>Actinomycetota</taxon>
        <taxon>Actinomycetes</taxon>
        <taxon>Micrococcales</taxon>
        <taxon>Microbacteriaceae</taxon>
        <taxon>Pseudoclavibacter</taxon>
    </lineage>
</organism>
<comment type="catalytic activity">
    <reaction evidence="6">
        <text>a sn-glycero-3-phosphodiester + H2O = an alcohol + sn-glycerol 3-phosphate + H(+)</text>
        <dbReference type="Rhea" id="RHEA:12969"/>
        <dbReference type="ChEBI" id="CHEBI:15377"/>
        <dbReference type="ChEBI" id="CHEBI:15378"/>
        <dbReference type="ChEBI" id="CHEBI:30879"/>
        <dbReference type="ChEBI" id="CHEBI:57597"/>
        <dbReference type="ChEBI" id="CHEBI:83408"/>
        <dbReference type="EC" id="3.1.4.46"/>
    </reaction>
</comment>
<dbReference type="PANTHER" id="PTHR43620:SF7">
    <property type="entry name" value="GLYCEROPHOSPHODIESTER PHOSPHODIESTERASE GDPD5-RELATED"/>
    <property type="match status" value="1"/>
</dbReference>
<keyword evidence="5" id="KW-0378">Hydrolase</keyword>
<dbReference type="EC" id="3.1.4.46" evidence="2"/>
<evidence type="ECO:0000256" key="5">
    <source>
        <dbReference type="ARBA" id="ARBA00022801"/>
    </source>
</evidence>
<comment type="caution">
    <text evidence="9">The sequence shown here is derived from an EMBL/GenBank/DDBJ whole genome shotgun (WGS) entry which is preliminary data.</text>
</comment>
<dbReference type="PROSITE" id="PS51704">
    <property type="entry name" value="GP_PDE"/>
    <property type="match status" value="1"/>
</dbReference>
<evidence type="ECO:0000259" key="8">
    <source>
        <dbReference type="PROSITE" id="PS51704"/>
    </source>
</evidence>
<dbReference type="Proteomes" id="UP000431744">
    <property type="component" value="Unassembled WGS sequence"/>
</dbReference>
<evidence type="ECO:0000256" key="7">
    <source>
        <dbReference type="SAM" id="MobiDB-lite"/>
    </source>
</evidence>
<evidence type="ECO:0000256" key="6">
    <source>
        <dbReference type="ARBA" id="ARBA00047512"/>
    </source>
</evidence>
<evidence type="ECO:0000256" key="4">
    <source>
        <dbReference type="ARBA" id="ARBA00022798"/>
    </source>
</evidence>
<keyword evidence="4" id="KW-0319">Glycerol metabolism</keyword>
<evidence type="ECO:0000256" key="1">
    <source>
        <dbReference type="ARBA" id="ARBA00007277"/>
    </source>
</evidence>
<evidence type="ECO:0000313" key="9">
    <source>
        <dbReference type="EMBL" id="KAB1649338.1"/>
    </source>
</evidence>
<dbReference type="InterPro" id="IPR017946">
    <property type="entry name" value="PLC-like_Pdiesterase_TIM-brl"/>
</dbReference>
<dbReference type="GO" id="GO:0008889">
    <property type="term" value="F:glycerophosphodiester phosphodiesterase activity"/>
    <property type="evidence" value="ECO:0007669"/>
    <property type="project" value="UniProtKB-EC"/>
</dbReference>
<dbReference type="AlphaFoldDB" id="A0A6H9WMS1"/>
<name>A0A6H9WMS1_9MICO</name>
<evidence type="ECO:0000256" key="2">
    <source>
        <dbReference type="ARBA" id="ARBA00012247"/>
    </source>
</evidence>
<reference evidence="9 10" key="1">
    <citation type="submission" date="2019-09" db="EMBL/GenBank/DDBJ databases">
        <title>Phylogeny of genus Pseudoclavibacter and closely related genus.</title>
        <authorList>
            <person name="Li Y."/>
        </authorList>
    </citation>
    <scope>NUCLEOTIDE SEQUENCE [LARGE SCALE GENOMIC DNA]</scope>
    <source>
        <strain evidence="9 10">EGI 60007</strain>
    </source>
</reference>